<accession>A0A2P2P8M7</accession>
<proteinExistence type="predicted"/>
<name>A0A2P2P8M7_RHIMU</name>
<sequence>MSSLNITSSLKHILSYYIHYFLNKRNEKHTHATNQSFRDRKK</sequence>
<organism evidence="1">
    <name type="scientific">Rhizophora mucronata</name>
    <name type="common">Asiatic mangrove</name>
    <dbReference type="NCBI Taxonomy" id="61149"/>
    <lineage>
        <taxon>Eukaryota</taxon>
        <taxon>Viridiplantae</taxon>
        <taxon>Streptophyta</taxon>
        <taxon>Embryophyta</taxon>
        <taxon>Tracheophyta</taxon>
        <taxon>Spermatophyta</taxon>
        <taxon>Magnoliopsida</taxon>
        <taxon>eudicotyledons</taxon>
        <taxon>Gunneridae</taxon>
        <taxon>Pentapetalae</taxon>
        <taxon>rosids</taxon>
        <taxon>fabids</taxon>
        <taxon>Malpighiales</taxon>
        <taxon>Rhizophoraceae</taxon>
        <taxon>Rhizophora</taxon>
    </lineage>
</organism>
<evidence type="ECO:0000313" key="1">
    <source>
        <dbReference type="EMBL" id="MBX51096.1"/>
    </source>
</evidence>
<dbReference type="AlphaFoldDB" id="A0A2P2P8M7"/>
<protein>
    <submittedName>
        <fullName evidence="1">Uncharacterized protein</fullName>
    </submittedName>
</protein>
<dbReference type="EMBL" id="GGEC01070612">
    <property type="protein sequence ID" value="MBX51096.1"/>
    <property type="molecule type" value="Transcribed_RNA"/>
</dbReference>
<reference evidence="1" key="1">
    <citation type="submission" date="2018-02" db="EMBL/GenBank/DDBJ databases">
        <title>Rhizophora mucronata_Transcriptome.</title>
        <authorList>
            <person name="Meera S.P."/>
            <person name="Sreeshan A."/>
            <person name="Augustine A."/>
        </authorList>
    </citation>
    <scope>NUCLEOTIDE SEQUENCE</scope>
    <source>
        <tissue evidence="1">Leaf</tissue>
    </source>
</reference>